<dbReference type="GeneID" id="84578492"/>
<comment type="caution">
    <text evidence="8">The sequence shown here is derived from an EMBL/GenBank/DDBJ whole genome shotgun (WGS) entry which is preliminary data.</text>
</comment>
<reference evidence="8 9" key="1">
    <citation type="submission" date="2017-09" db="EMBL/GenBank/DDBJ databases">
        <title>Bacterial strain isolated from the female urinary microbiota.</title>
        <authorList>
            <person name="Thomas-White K."/>
            <person name="Kumar N."/>
            <person name="Forster S."/>
            <person name="Putonti C."/>
            <person name="Lawley T."/>
            <person name="Wolfe A.J."/>
        </authorList>
    </citation>
    <scope>NUCLEOTIDE SEQUENCE [LARGE SCALE GENOMIC DNA]</scope>
    <source>
        <strain evidence="8 9">UMB0204</strain>
    </source>
</reference>
<name>A0A2N6UIH3_9FIRM</name>
<evidence type="ECO:0000256" key="3">
    <source>
        <dbReference type="ARBA" id="ARBA00022722"/>
    </source>
</evidence>
<comment type="similarity">
    <text evidence="1">Belongs to the HicA mRNA interferase family.</text>
</comment>
<evidence type="ECO:0000313" key="8">
    <source>
        <dbReference type="EMBL" id="PMC81345.1"/>
    </source>
</evidence>
<organism evidence="8 9">
    <name type="scientific">Anaerococcus hydrogenalis</name>
    <dbReference type="NCBI Taxonomy" id="33029"/>
    <lineage>
        <taxon>Bacteria</taxon>
        <taxon>Bacillati</taxon>
        <taxon>Bacillota</taxon>
        <taxon>Tissierellia</taxon>
        <taxon>Tissierellales</taxon>
        <taxon>Peptoniphilaceae</taxon>
        <taxon>Anaerococcus</taxon>
    </lineage>
</organism>
<evidence type="ECO:0000313" key="9">
    <source>
        <dbReference type="Proteomes" id="UP000235658"/>
    </source>
</evidence>
<dbReference type="Proteomes" id="UP000235658">
    <property type="component" value="Unassembled WGS sequence"/>
</dbReference>
<evidence type="ECO:0000256" key="5">
    <source>
        <dbReference type="ARBA" id="ARBA00022801"/>
    </source>
</evidence>
<dbReference type="Gene3D" id="3.30.920.30">
    <property type="entry name" value="Hypothetical protein"/>
    <property type="match status" value="1"/>
</dbReference>
<dbReference type="RefSeq" id="WP_102197956.1">
    <property type="nucleotide sequence ID" value="NZ_PNHP01000003.1"/>
</dbReference>
<dbReference type="GO" id="GO:0004519">
    <property type="term" value="F:endonuclease activity"/>
    <property type="evidence" value="ECO:0007669"/>
    <property type="project" value="UniProtKB-KW"/>
</dbReference>
<evidence type="ECO:0000256" key="4">
    <source>
        <dbReference type="ARBA" id="ARBA00022759"/>
    </source>
</evidence>
<dbReference type="InterPro" id="IPR012933">
    <property type="entry name" value="HicA_mRNA_interferase"/>
</dbReference>
<dbReference type="GO" id="GO:0016787">
    <property type="term" value="F:hydrolase activity"/>
    <property type="evidence" value="ECO:0007669"/>
    <property type="project" value="UniProtKB-KW"/>
</dbReference>
<evidence type="ECO:0000256" key="2">
    <source>
        <dbReference type="ARBA" id="ARBA00022649"/>
    </source>
</evidence>
<dbReference type="SUPFAM" id="SSF54786">
    <property type="entry name" value="YcfA/nrd intein domain"/>
    <property type="match status" value="1"/>
</dbReference>
<keyword evidence="3" id="KW-0540">Nuclease</keyword>
<keyword evidence="2" id="KW-1277">Toxin-antitoxin system</keyword>
<evidence type="ECO:0000256" key="1">
    <source>
        <dbReference type="ARBA" id="ARBA00006620"/>
    </source>
</evidence>
<keyword evidence="5" id="KW-0378">Hydrolase</keyword>
<dbReference type="InterPro" id="IPR038570">
    <property type="entry name" value="HicA_sf"/>
</dbReference>
<gene>
    <name evidence="8" type="ORF">CJ192_04775</name>
</gene>
<keyword evidence="7" id="KW-0346">Stress response</keyword>
<keyword evidence="4" id="KW-0255">Endonuclease</keyword>
<protein>
    <recommendedName>
        <fullName evidence="10">Type II toxin-antitoxin system HicA family toxin</fullName>
    </recommendedName>
</protein>
<sequence length="61" mass="6909">MVKPYKEVIKVMKKNGWLYDHTTGSHEIYIKDGKTCPVKCNKKDIPAGTLASIKRITGLNF</sequence>
<accession>A0A2N6UIH3</accession>
<evidence type="ECO:0008006" key="10">
    <source>
        <dbReference type="Google" id="ProtNLM"/>
    </source>
</evidence>
<evidence type="ECO:0000256" key="6">
    <source>
        <dbReference type="ARBA" id="ARBA00022884"/>
    </source>
</evidence>
<dbReference type="GO" id="GO:0003729">
    <property type="term" value="F:mRNA binding"/>
    <property type="evidence" value="ECO:0007669"/>
    <property type="project" value="InterPro"/>
</dbReference>
<evidence type="ECO:0000256" key="7">
    <source>
        <dbReference type="ARBA" id="ARBA00023016"/>
    </source>
</evidence>
<dbReference type="AlphaFoldDB" id="A0A2N6UIH3"/>
<proteinExistence type="inferred from homology"/>
<keyword evidence="6" id="KW-0694">RNA-binding</keyword>
<dbReference type="EMBL" id="PNHP01000003">
    <property type="protein sequence ID" value="PMC81345.1"/>
    <property type="molecule type" value="Genomic_DNA"/>
</dbReference>
<dbReference type="Pfam" id="PF07927">
    <property type="entry name" value="HicA_toxin"/>
    <property type="match status" value="1"/>
</dbReference>